<dbReference type="Gene3D" id="3.40.50.1240">
    <property type="entry name" value="Phosphoglycerate mutase-like"/>
    <property type="match status" value="1"/>
</dbReference>
<accession>A0A0F7PW18</accession>
<feature type="binding site" evidence="3">
    <location>
        <position position="68"/>
    </location>
    <ligand>
        <name>substrate</name>
    </ligand>
</feature>
<keyword evidence="1" id="KW-0378">Hydrolase</keyword>
<protein>
    <submittedName>
        <fullName evidence="4">Fructose-2,6-bisphosphatase</fullName>
    </submittedName>
</protein>
<dbReference type="EMBL" id="CP011403">
    <property type="protein sequence ID" value="AKI05173.1"/>
    <property type="molecule type" value="Genomic_DNA"/>
</dbReference>
<dbReference type="InterPro" id="IPR029033">
    <property type="entry name" value="His_PPase_superfam"/>
</dbReference>
<dbReference type="SUPFAM" id="SSF53254">
    <property type="entry name" value="Phosphoglycerate mutase-like"/>
    <property type="match status" value="1"/>
</dbReference>
<evidence type="ECO:0000256" key="1">
    <source>
        <dbReference type="ARBA" id="ARBA00022801"/>
    </source>
</evidence>
<sequence>MSLNLGSDKMAITVYIVRHGQTLLNRYKKMQGWVDSPLTEKGIQDGKRAGKILENVKFDKAYSSDTMRAIRTCEYILSENKVSGDLKEPQAMMEFREQKYGYFEGSDSPQTWMLIGATHGAGSFKELVNKYPLDEIKDFMHETDPFHESEDSKTYWKRINSGFDYLRKNHKDGENVLLVCHGSTIASLADKYGDNINVGENYPQNGSITKLKVTENDIEIEEYNKID</sequence>
<feature type="binding site" evidence="3">
    <location>
        <begin position="97"/>
        <end position="100"/>
    </location>
    <ligand>
        <name>substrate</name>
    </ligand>
</feature>
<dbReference type="PROSITE" id="PS00175">
    <property type="entry name" value="PG_MUTASE"/>
    <property type="match status" value="1"/>
</dbReference>
<dbReference type="PATRIC" id="fig|1194971.3.peg.1638"/>
<feature type="binding site" evidence="3">
    <location>
        <begin position="18"/>
        <end position="25"/>
    </location>
    <ligand>
        <name>substrate</name>
    </ligand>
</feature>
<feature type="active site" description="Proton donor/acceptor" evidence="2">
    <location>
        <position position="97"/>
    </location>
</feature>
<dbReference type="GO" id="GO:0045820">
    <property type="term" value="P:negative regulation of glycolytic process"/>
    <property type="evidence" value="ECO:0007669"/>
    <property type="project" value="TreeGrafter"/>
</dbReference>
<gene>
    <name evidence="4" type="ORF">LsR_01631</name>
</gene>
<dbReference type="GO" id="GO:0043456">
    <property type="term" value="P:regulation of pentose-phosphate shunt"/>
    <property type="evidence" value="ECO:0007669"/>
    <property type="project" value="TreeGrafter"/>
</dbReference>
<dbReference type="Proteomes" id="UP000035027">
    <property type="component" value="Chromosome"/>
</dbReference>
<dbReference type="AlphaFoldDB" id="A0A0F7PW18"/>
<dbReference type="GO" id="GO:0005829">
    <property type="term" value="C:cytosol"/>
    <property type="evidence" value="ECO:0007669"/>
    <property type="project" value="TreeGrafter"/>
</dbReference>
<name>A0A0F7PW18_9LACO</name>
<evidence type="ECO:0000256" key="3">
    <source>
        <dbReference type="PIRSR" id="PIRSR613078-2"/>
    </source>
</evidence>
<organism evidence="4 5">
    <name type="scientific">Ligilactobacillus salivarius str. Ren</name>
    <dbReference type="NCBI Taxonomy" id="1194971"/>
    <lineage>
        <taxon>Bacteria</taxon>
        <taxon>Bacillati</taxon>
        <taxon>Bacillota</taxon>
        <taxon>Bacilli</taxon>
        <taxon>Lactobacillales</taxon>
        <taxon>Lactobacillaceae</taxon>
        <taxon>Ligilactobacillus</taxon>
    </lineage>
</organism>
<dbReference type="SMART" id="SM00855">
    <property type="entry name" value="PGAM"/>
    <property type="match status" value="1"/>
</dbReference>
<proteinExistence type="predicted"/>
<dbReference type="Pfam" id="PF00300">
    <property type="entry name" value="His_Phos_1"/>
    <property type="match status" value="2"/>
</dbReference>
<dbReference type="InterPro" id="IPR001345">
    <property type="entry name" value="PG/BPGM_mutase_AS"/>
</dbReference>
<dbReference type="PANTHER" id="PTHR46517:SF1">
    <property type="entry name" value="FRUCTOSE-2,6-BISPHOSPHATASE TIGAR"/>
    <property type="match status" value="1"/>
</dbReference>
<dbReference type="InterPro" id="IPR051695">
    <property type="entry name" value="Phosphoglycerate_Mutase"/>
</dbReference>
<reference evidence="4 5" key="1">
    <citation type="submission" date="2015-05" db="EMBL/GenBank/DDBJ databases">
        <title>Complete genome sequence of Lactobacillus salivarius Ren, a probiotic strain with antitumor activity.</title>
        <authorList>
            <person name="Sun E."/>
            <person name="Zhao L."/>
            <person name="Liu S."/>
            <person name="Zhang M."/>
            <person name="Guo H."/>
            <person name="Ren F."/>
        </authorList>
    </citation>
    <scope>NUCLEOTIDE SEQUENCE [LARGE SCALE GENOMIC DNA]</scope>
    <source>
        <strain evidence="4 5">Ren</strain>
    </source>
</reference>
<feature type="active site" description="Tele-phosphohistidine intermediate" evidence="2">
    <location>
        <position position="19"/>
    </location>
</feature>
<evidence type="ECO:0000313" key="5">
    <source>
        <dbReference type="Proteomes" id="UP000035027"/>
    </source>
</evidence>
<dbReference type="GO" id="GO:0004331">
    <property type="term" value="F:fructose-2,6-bisphosphate 2-phosphatase activity"/>
    <property type="evidence" value="ECO:0007669"/>
    <property type="project" value="TreeGrafter"/>
</dbReference>
<evidence type="ECO:0000256" key="2">
    <source>
        <dbReference type="PIRSR" id="PIRSR613078-1"/>
    </source>
</evidence>
<dbReference type="InterPro" id="IPR013078">
    <property type="entry name" value="His_Pase_superF_clade-1"/>
</dbReference>
<dbReference type="CDD" id="cd07067">
    <property type="entry name" value="HP_PGM_like"/>
    <property type="match status" value="1"/>
</dbReference>
<dbReference type="PANTHER" id="PTHR46517">
    <property type="entry name" value="FRUCTOSE-2,6-BISPHOSPHATASE TIGAR"/>
    <property type="match status" value="1"/>
</dbReference>
<evidence type="ECO:0000313" key="4">
    <source>
        <dbReference type="EMBL" id="AKI05173.1"/>
    </source>
</evidence>